<dbReference type="Gene3D" id="1.10.3730.20">
    <property type="match status" value="1"/>
</dbReference>
<protein>
    <submittedName>
        <fullName evidence="2">EamA family transporter</fullName>
    </submittedName>
</protein>
<feature type="transmembrane region" description="Helical" evidence="1">
    <location>
        <begin position="113"/>
        <end position="131"/>
    </location>
</feature>
<evidence type="ECO:0000313" key="2">
    <source>
        <dbReference type="EMBL" id="MFM4891684.1"/>
    </source>
</evidence>
<gene>
    <name evidence="2" type="ORF">ACEUDJ_02155</name>
</gene>
<dbReference type="Proteomes" id="UP001630969">
    <property type="component" value="Unassembled WGS sequence"/>
</dbReference>
<comment type="caution">
    <text evidence="2">The sequence shown here is derived from an EMBL/GenBank/DDBJ whole genome shotgun (WGS) entry which is preliminary data.</text>
</comment>
<evidence type="ECO:0000256" key="1">
    <source>
        <dbReference type="SAM" id="Phobius"/>
    </source>
</evidence>
<feature type="transmembrane region" description="Helical" evidence="1">
    <location>
        <begin position="57"/>
        <end position="77"/>
    </location>
</feature>
<feature type="transmembrane region" description="Helical" evidence="1">
    <location>
        <begin position="30"/>
        <end position="51"/>
    </location>
</feature>
<feature type="transmembrane region" description="Helical" evidence="1">
    <location>
        <begin position="167"/>
        <end position="189"/>
    </location>
</feature>
<accession>A0ABW9GM66</accession>
<sequence length="274" mass="28795">MSPLVFSLVLGSALLHVGWNALIKGARDKSAMTLLVSQGCALIALPLLPWLPPPAPAAWPFLLVSALLHVGYYQLLARAYGAGSLAQRYTLMRGGAILLLFIPSLLLEGMPQGTALAGIALIAAALILLGLKGMDRQDPSAWLCAGLIACYTLVDGMGARASGDQPVAYVLWLVVLEGGLMLALARRALGVAIWPVLRRGWRLALLGGACSTLAYAIVVWAMTQAPLAQVSALRESGILISFLIGAVCFQERLGRGKWLAALALLGGVLLLRLG</sequence>
<keyword evidence="1" id="KW-0812">Transmembrane</keyword>
<name>A0ABW9GM66_9GAMM</name>
<dbReference type="GeneID" id="97218864"/>
<reference evidence="2 3" key="1">
    <citation type="submission" date="2024-09" db="EMBL/GenBank/DDBJ databases">
        <title>Aeromonas strains Genome sequencing and assembly.</title>
        <authorList>
            <person name="Hu X."/>
            <person name="Tang B."/>
        </authorList>
    </citation>
    <scope>NUCLEOTIDE SEQUENCE [LARGE SCALE GENOMIC DNA]</scope>
    <source>
        <strain evidence="2 3">NB23SCDHY001</strain>
    </source>
</reference>
<dbReference type="InterPro" id="IPR037185">
    <property type="entry name" value="EmrE-like"/>
</dbReference>
<feature type="transmembrane region" description="Helical" evidence="1">
    <location>
        <begin position="89"/>
        <end position="107"/>
    </location>
</feature>
<dbReference type="SUPFAM" id="SSF103481">
    <property type="entry name" value="Multidrug resistance efflux transporter EmrE"/>
    <property type="match status" value="2"/>
</dbReference>
<feature type="transmembrane region" description="Helical" evidence="1">
    <location>
        <begin position="6"/>
        <end position="23"/>
    </location>
</feature>
<keyword evidence="3" id="KW-1185">Reference proteome</keyword>
<keyword evidence="1" id="KW-0472">Membrane</keyword>
<feature type="transmembrane region" description="Helical" evidence="1">
    <location>
        <begin position="228"/>
        <end position="249"/>
    </location>
</feature>
<evidence type="ECO:0000313" key="3">
    <source>
        <dbReference type="Proteomes" id="UP001630969"/>
    </source>
</evidence>
<keyword evidence="1" id="KW-1133">Transmembrane helix</keyword>
<dbReference type="EMBL" id="JBGXBU010000001">
    <property type="protein sequence ID" value="MFM4891684.1"/>
    <property type="molecule type" value="Genomic_DNA"/>
</dbReference>
<proteinExistence type="predicted"/>
<feature type="transmembrane region" description="Helical" evidence="1">
    <location>
        <begin position="201"/>
        <end position="222"/>
    </location>
</feature>
<feature type="transmembrane region" description="Helical" evidence="1">
    <location>
        <begin position="143"/>
        <end position="161"/>
    </location>
</feature>
<dbReference type="RefSeq" id="WP_111872808.1">
    <property type="nucleotide sequence ID" value="NZ_JBGXAX010000002.1"/>
</dbReference>
<organism evidence="2 3">
    <name type="scientific">Aeromonas bivalvium</name>
    <dbReference type="NCBI Taxonomy" id="440079"/>
    <lineage>
        <taxon>Bacteria</taxon>
        <taxon>Pseudomonadati</taxon>
        <taxon>Pseudomonadota</taxon>
        <taxon>Gammaproteobacteria</taxon>
        <taxon>Aeromonadales</taxon>
        <taxon>Aeromonadaceae</taxon>
        <taxon>Aeromonas</taxon>
    </lineage>
</organism>
<feature type="transmembrane region" description="Helical" evidence="1">
    <location>
        <begin position="256"/>
        <end position="273"/>
    </location>
</feature>